<dbReference type="PANTHER" id="PTHR12882">
    <property type="entry name" value="SUPPRESSOR OF TY 4"/>
    <property type="match status" value="1"/>
</dbReference>
<dbReference type="GO" id="GO:0006355">
    <property type="term" value="P:regulation of DNA-templated transcription"/>
    <property type="evidence" value="ECO:0007669"/>
    <property type="project" value="InterPro"/>
</dbReference>
<dbReference type="InterPro" id="IPR009287">
    <property type="entry name" value="Spt4"/>
</dbReference>
<dbReference type="GO" id="GO:0032044">
    <property type="term" value="C:DSIF complex"/>
    <property type="evidence" value="ECO:0007669"/>
    <property type="project" value="TreeGrafter"/>
</dbReference>
<dbReference type="EMBL" id="SZYD01000001">
    <property type="protein sequence ID" value="KAD7478755.1"/>
    <property type="molecule type" value="Genomic_DNA"/>
</dbReference>
<dbReference type="SUPFAM" id="SSF56219">
    <property type="entry name" value="DNase I-like"/>
    <property type="match status" value="1"/>
</dbReference>
<dbReference type="InterPro" id="IPR036691">
    <property type="entry name" value="Endo/exonu/phosph_ase_sf"/>
</dbReference>
<evidence type="ECO:0000259" key="5">
    <source>
        <dbReference type="SMART" id="SM01389"/>
    </source>
</evidence>
<evidence type="ECO:0000256" key="1">
    <source>
        <dbReference type="ARBA" id="ARBA00004123"/>
    </source>
</evidence>
<gene>
    <name evidence="6" type="ORF">E3N88_01891</name>
</gene>
<dbReference type="InterPro" id="IPR005135">
    <property type="entry name" value="Endo/exonuclease/phosphatase"/>
</dbReference>
<dbReference type="InterPro" id="IPR038510">
    <property type="entry name" value="Spt4_sf"/>
</dbReference>
<keyword evidence="7" id="KW-1185">Reference proteome</keyword>
<dbReference type="PANTHER" id="PTHR12882:SF1">
    <property type="entry name" value="TRANSCRIPTION ELONGATION FACTOR SPT4"/>
    <property type="match status" value="1"/>
</dbReference>
<dbReference type="Pfam" id="PF06093">
    <property type="entry name" value="Spt4"/>
    <property type="match status" value="1"/>
</dbReference>
<sequence>MNLLTLNIRGVGDLMKANWVKNIKTAYGVQFISIQETKKQEISNLCISKLWGRSIFSYEGEYVNLVNIYAPNDPIMRRRLWDQLLQHRNLMNGLWVLMGDFNDVRCSEERYNSEFVESNAKAFNDFIINMDLHEYQLGGAKFTYVSSRGDKQSKLDRFLVCKKFLNNWPNATSIALAREYSDHRPVLLSSIFNDFGPVPFKAYNSWLIIPGLLDHMRNECLKFNFSGHADLALATKLRWLKHGIKFWMAGEKVKREGQYKEFKKRIEDLEILAESRLLVQEELDIRISMPSPWKAICKNSRDLTMAGVDICKAIIGVPGRGTDILFWFDNWVGEEPLRNRFPELFLIEMSKGCSIFDRVQVNNGLISLKFQWSSDALTVLEQQQVVMLSNLIEPMQFSFGKDKWRWNIGNDGFRESGCENCPFFKMDEDNERVGDCTTPNFSGVISVMDPARSWAARWLRIGKFVPGCYTLAVSEVLSEDLQSLCEEERVQYKAPKRV</sequence>
<dbReference type="GO" id="GO:0140673">
    <property type="term" value="P:transcription elongation-coupled chromatin remodeling"/>
    <property type="evidence" value="ECO:0007669"/>
    <property type="project" value="InterPro"/>
</dbReference>
<comment type="subcellular location">
    <subcellularLocation>
        <location evidence="1">Nucleus</location>
    </subcellularLocation>
</comment>
<dbReference type="SMART" id="SM01389">
    <property type="entry name" value="Spt4"/>
    <property type="match status" value="1"/>
</dbReference>
<dbReference type="AlphaFoldDB" id="A0A5N6Q298"/>
<dbReference type="InterPro" id="IPR022800">
    <property type="entry name" value="Spt4/RpoE2_Znf"/>
</dbReference>
<dbReference type="OrthoDB" id="248751at2759"/>
<evidence type="ECO:0000256" key="3">
    <source>
        <dbReference type="ARBA" id="ARBA00023163"/>
    </source>
</evidence>
<name>A0A5N6Q298_9ASTR</name>
<dbReference type="InterPro" id="IPR029040">
    <property type="entry name" value="RPABC4/Spt4"/>
</dbReference>
<evidence type="ECO:0000256" key="2">
    <source>
        <dbReference type="ARBA" id="ARBA00010464"/>
    </source>
</evidence>
<dbReference type="Gene3D" id="3.30.40.210">
    <property type="match status" value="1"/>
</dbReference>
<keyword evidence="3" id="KW-0804">Transcription</keyword>
<protein>
    <recommendedName>
        <fullName evidence="5">Spt4/RpoE2 zinc finger domain-containing protein</fullName>
    </recommendedName>
</protein>
<comment type="caution">
    <text evidence="6">The sequence shown here is derived from an EMBL/GenBank/DDBJ whole genome shotgun (WGS) entry which is preliminary data.</text>
</comment>
<dbReference type="CDD" id="cd07973">
    <property type="entry name" value="Spt4"/>
    <property type="match status" value="1"/>
</dbReference>
<dbReference type="Proteomes" id="UP000326396">
    <property type="component" value="Linkage Group LG1"/>
</dbReference>
<evidence type="ECO:0000313" key="7">
    <source>
        <dbReference type="Proteomes" id="UP000326396"/>
    </source>
</evidence>
<evidence type="ECO:0000256" key="4">
    <source>
        <dbReference type="ARBA" id="ARBA00023242"/>
    </source>
</evidence>
<accession>A0A5N6Q298</accession>
<comment type="similarity">
    <text evidence="2">Belongs to the SPT4 family.</text>
</comment>
<reference evidence="6 7" key="1">
    <citation type="submission" date="2019-05" db="EMBL/GenBank/DDBJ databases">
        <title>Mikania micrantha, genome provides insights into the molecular mechanism of rapid growth.</title>
        <authorList>
            <person name="Liu B."/>
        </authorList>
    </citation>
    <scope>NUCLEOTIDE SEQUENCE [LARGE SCALE GENOMIC DNA]</scope>
    <source>
        <strain evidence="6">NLD-2019</strain>
        <tissue evidence="6">Leaf</tissue>
    </source>
</reference>
<keyword evidence="4" id="KW-0539">Nucleus</keyword>
<dbReference type="SUPFAM" id="SSF63393">
    <property type="entry name" value="RNA polymerase subunits"/>
    <property type="match status" value="1"/>
</dbReference>
<evidence type="ECO:0000313" key="6">
    <source>
        <dbReference type="EMBL" id="KAD7478755.1"/>
    </source>
</evidence>
<feature type="domain" description="Spt4/RpoE2 zinc finger" evidence="5">
    <location>
        <begin position="410"/>
        <end position="474"/>
    </location>
</feature>
<dbReference type="GO" id="GO:0008270">
    <property type="term" value="F:zinc ion binding"/>
    <property type="evidence" value="ECO:0007669"/>
    <property type="project" value="InterPro"/>
</dbReference>
<dbReference type="Gene3D" id="3.60.10.10">
    <property type="entry name" value="Endonuclease/exonuclease/phosphatase"/>
    <property type="match status" value="1"/>
</dbReference>
<dbReference type="GO" id="GO:0003824">
    <property type="term" value="F:catalytic activity"/>
    <property type="evidence" value="ECO:0007669"/>
    <property type="project" value="InterPro"/>
</dbReference>
<proteinExistence type="inferred from homology"/>
<dbReference type="Pfam" id="PF03372">
    <property type="entry name" value="Exo_endo_phos"/>
    <property type="match status" value="1"/>
</dbReference>
<dbReference type="GO" id="GO:0000993">
    <property type="term" value="F:RNA polymerase II complex binding"/>
    <property type="evidence" value="ECO:0007669"/>
    <property type="project" value="TreeGrafter"/>
</dbReference>
<organism evidence="6 7">
    <name type="scientific">Mikania micrantha</name>
    <name type="common">bitter vine</name>
    <dbReference type="NCBI Taxonomy" id="192012"/>
    <lineage>
        <taxon>Eukaryota</taxon>
        <taxon>Viridiplantae</taxon>
        <taxon>Streptophyta</taxon>
        <taxon>Embryophyta</taxon>
        <taxon>Tracheophyta</taxon>
        <taxon>Spermatophyta</taxon>
        <taxon>Magnoliopsida</taxon>
        <taxon>eudicotyledons</taxon>
        <taxon>Gunneridae</taxon>
        <taxon>Pentapetalae</taxon>
        <taxon>asterids</taxon>
        <taxon>campanulids</taxon>
        <taxon>Asterales</taxon>
        <taxon>Asteraceae</taxon>
        <taxon>Asteroideae</taxon>
        <taxon>Heliantheae alliance</taxon>
        <taxon>Eupatorieae</taxon>
        <taxon>Mikania</taxon>
    </lineage>
</organism>